<evidence type="ECO:0000256" key="2">
    <source>
        <dbReference type="ARBA" id="ARBA00005916"/>
    </source>
</evidence>
<feature type="active site" description="Nucleophile" evidence="8 9">
    <location>
        <position position="53"/>
    </location>
</feature>
<comment type="function">
    <text evidence="8">Catalyzes the NADPH-dependent reduction of glutamyl-tRNA(Glu) to glutamate 1-semialdehyde (GSA).</text>
</comment>
<dbReference type="InterPro" id="IPR036343">
    <property type="entry name" value="GluRdtase_N_sf"/>
</dbReference>
<dbReference type="Pfam" id="PF00745">
    <property type="entry name" value="GlutR_dimer"/>
    <property type="match status" value="1"/>
</dbReference>
<dbReference type="SUPFAM" id="SSF69742">
    <property type="entry name" value="Glutamyl tRNA-reductase catalytic, N-terminal domain"/>
    <property type="match status" value="1"/>
</dbReference>
<name>M7P135_9BACT</name>
<evidence type="ECO:0000256" key="8">
    <source>
        <dbReference type="HAMAP-Rule" id="MF_00087"/>
    </source>
</evidence>
<comment type="subunit">
    <text evidence="8">Homodimer.</text>
</comment>
<dbReference type="eggNOG" id="COG0373">
    <property type="taxonomic scope" value="Bacteria"/>
</dbReference>
<dbReference type="EMBL" id="AODQ01000008">
    <property type="protein sequence ID" value="EMR04289.1"/>
    <property type="molecule type" value="Genomic_DNA"/>
</dbReference>
<proteinExistence type="inferred from homology"/>
<feature type="domain" description="Glutamyl-tRNA reductase N-terminal" evidence="15">
    <location>
        <begin position="10"/>
        <end position="159"/>
    </location>
</feature>
<evidence type="ECO:0000313" key="17">
    <source>
        <dbReference type="Proteomes" id="UP000011910"/>
    </source>
</evidence>
<organism evidence="16 17">
    <name type="scientific">Cesiribacter andamanensis AMV16</name>
    <dbReference type="NCBI Taxonomy" id="1279009"/>
    <lineage>
        <taxon>Bacteria</taxon>
        <taxon>Pseudomonadati</taxon>
        <taxon>Bacteroidota</taxon>
        <taxon>Cytophagia</taxon>
        <taxon>Cytophagales</taxon>
        <taxon>Cesiribacteraceae</taxon>
        <taxon>Cesiribacter</taxon>
    </lineage>
</organism>
<dbReference type="PANTHER" id="PTHR43013:SF1">
    <property type="entry name" value="GLUTAMYL-TRNA REDUCTASE"/>
    <property type="match status" value="1"/>
</dbReference>
<dbReference type="RefSeq" id="WP_009193982.1">
    <property type="nucleotide sequence ID" value="NZ_AODQ01000008.1"/>
</dbReference>
<dbReference type="InterPro" id="IPR015896">
    <property type="entry name" value="4pyrrol_synth_GluRdtase_dimer"/>
</dbReference>
<dbReference type="AlphaFoldDB" id="M7P135"/>
<dbReference type="STRING" id="1279009.ADICEAN_00575"/>
<dbReference type="GO" id="GO:0008883">
    <property type="term" value="F:glutamyl-tRNA reductase activity"/>
    <property type="evidence" value="ECO:0007669"/>
    <property type="project" value="UniProtKB-UniRule"/>
</dbReference>
<comment type="pathway">
    <text evidence="1 8 12">Porphyrin-containing compound metabolism; protoporphyrin-IX biosynthesis; 5-aminolevulinate from L-glutamyl-tRNA(Glu): step 1/2.</text>
</comment>
<evidence type="ECO:0000256" key="12">
    <source>
        <dbReference type="RuleBase" id="RU000584"/>
    </source>
</evidence>
<feature type="domain" description="Tetrapyrrole biosynthesis glutamyl-tRNA reductase dimerisation" evidence="13">
    <location>
        <begin position="320"/>
        <end position="416"/>
    </location>
</feature>
<feature type="binding site" evidence="8 11">
    <location>
        <begin position="192"/>
        <end position="197"/>
    </location>
    <ligand>
        <name>NADP(+)</name>
        <dbReference type="ChEBI" id="CHEBI:58349"/>
    </ligand>
</feature>
<dbReference type="Gene3D" id="3.40.50.720">
    <property type="entry name" value="NAD(P)-binding Rossmann-like Domain"/>
    <property type="match status" value="1"/>
</dbReference>
<dbReference type="GO" id="GO:0050661">
    <property type="term" value="F:NADP binding"/>
    <property type="evidence" value="ECO:0007669"/>
    <property type="project" value="InterPro"/>
</dbReference>
<keyword evidence="5 8" id="KW-0560">Oxidoreductase</keyword>
<evidence type="ECO:0000256" key="6">
    <source>
        <dbReference type="ARBA" id="ARBA00023244"/>
    </source>
</evidence>
<keyword evidence="6 8" id="KW-0627">Porphyrin biosynthesis</keyword>
<comment type="caution">
    <text evidence="16">The sequence shown here is derived from an EMBL/GenBank/DDBJ whole genome shotgun (WGS) entry which is preliminary data.</text>
</comment>
<feature type="binding site" evidence="8 10">
    <location>
        <begin position="52"/>
        <end position="55"/>
    </location>
    <ligand>
        <name>substrate</name>
    </ligand>
</feature>
<feature type="domain" description="Quinate/shikimate 5-dehydrogenase/glutamyl-tRNA reductase" evidence="14">
    <location>
        <begin position="174"/>
        <end position="305"/>
    </location>
</feature>
<keyword evidence="17" id="KW-1185">Reference proteome</keyword>
<dbReference type="EC" id="1.2.1.70" evidence="3 8"/>
<comment type="domain">
    <text evidence="8">Possesses an unusual extended V-shaped dimeric structure with each monomer consisting of three distinct domains arranged along a curved 'spinal' alpha-helix. The N-terminal catalytic domain specifically recognizes the glutamate moiety of the substrate. The second domain is the NADPH-binding domain, and the third C-terminal domain is responsible for dimerization.</text>
</comment>
<feature type="binding site" evidence="8 10">
    <location>
        <begin position="117"/>
        <end position="119"/>
    </location>
    <ligand>
        <name>substrate</name>
    </ligand>
</feature>
<evidence type="ECO:0000256" key="4">
    <source>
        <dbReference type="ARBA" id="ARBA00022857"/>
    </source>
</evidence>
<sequence>MMQIGFKALSLSFKKAPLEIRELVSLSEENCQALLQHLRDVLGLAEALVISTCNRTEIYYAAEQDLSRELIGLIGVQKGILRTETIQHYFESFTETEAAVRQLFRVALGLESQVVGDLQISHQIKRAYQWTADANMAGPFLHRLLHAIFFTNKKVVQQTSFRDGAASVSYAAAELVEELTANLLNPQVLLVGLGEIGADVCRHLSKQPHLHLTISNRTLAKAEAMAAECGARVIPFEEVQAAICDANVVISSVAMEQPFITRAALEQSPRLGYQIYVDLSVPRSIDAHVEELPGVLLYNVDNINNLASAALERRKEAIPQVELLAEEAIVEFFDWTRDMMVSPTIQKLKNALEQIRQEEITRYLKTCSEQEAQLVDRITKSMMQKIIKLPVLQLKAACKRGEAETLIDVLNDLFNLEASTQPHKD</sequence>
<feature type="binding site" evidence="8 10">
    <location>
        <position position="123"/>
    </location>
    <ligand>
        <name>substrate</name>
    </ligand>
</feature>
<evidence type="ECO:0000259" key="14">
    <source>
        <dbReference type="Pfam" id="PF01488"/>
    </source>
</evidence>
<keyword evidence="4 8" id="KW-0521">NADP</keyword>
<dbReference type="InterPro" id="IPR015895">
    <property type="entry name" value="4pyrrol_synth_GluRdtase_N"/>
</dbReference>
<evidence type="ECO:0000256" key="1">
    <source>
        <dbReference type="ARBA" id="ARBA00005059"/>
    </source>
</evidence>
<dbReference type="PATRIC" id="fig|1279009.4.peg.588"/>
<dbReference type="Pfam" id="PF05201">
    <property type="entry name" value="GlutR_N"/>
    <property type="match status" value="1"/>
</dbReference>
<dbReference type="SUPFAM" id="SSF51735">
    <property type="entry name" value="NAD(P)-binding Rossmann-fold domains"/>
    <property type="match status" value="1"/>
</dbReference>
<dbReference type="Pfam" id="PF01488">
    <property type="entry name" value="Shikimate_DH"/>
    <property type="match status" value="1"/>
</dbReference>
<dbReference type="InterPro" id="IPR036291">
    <property type="entry name" value="NAD(P)-bd_dom_sf"/>
</dbReference>
<protein>
    <recommendedName>
        <fullName evidence="3 8">Glutamyl-tRNA reductase</fullName>
        <shortName evidence="8">GluTR</shortName>
        <ecNumber evidence="3 8">1.2.1.70</ecNumber>
    </recommendedName>
</protein>
<accession>M7P135</accession>
<evidence type="ECO:0000256" key="10">
    <source>
        <dbReference type="PIRSR" id="PIRSR000445-2"/>
    </source>
</evidence>
<dbReference type="PANTHER" id="PTHR43013">
    <property type="entry name" value="GLUTAMYL-TRNA REDUCTASE"/>
    <property type="match status" value="1"/>
</dbReference>
<evidence type="ECO:0000259" key="15">
    <source>
        <dbReference type="Pfam" id="PF05201"/>
    </source>
</evidence>
<reference evidence="16 17" key="1">
    <citation type="journal article" date="2013" name="Genome Announc.">
        <title>Draft Genome Sequence of Cesiribacter andamanensis Strain AMV16T, Isolated from a Soil Sample from a Mud Volcano in the Andaman Islands, India.</title>
        <authorList>
            <person name="Shivaji S."/>
            <person name="Ara S."/>
            <person name="Begum Z."/>
            <person name="Srinivas T.N."/>
            <person name="Singh A."/>
            <person name="Kumar Pinnaka A."/>
        </authorList>
    </citation>
    <scope>NUCLEOTIDE SEQUENCE [LARGE SCALE GENOMIC DNA]</scope>
    <source>
        <strain evidence="16 17">AMV16</strain>
    </source>
</reference>
<dbReference type="Proteomes" id="UP000011910">
    <property type="component" value="Unassembled WGS sequence"/>
</dbReference>
<dbReference type="InterPro" id="IPR036453">
    <property type="entry name" value="GluRdtase_dimer_dom_sf"/>
</dbReference>
<gene>
    <name evidence="8 16" type="primary">hemA</name>
    <name evidence="16" type="ORF">ADICEAN_00575</name>
</gene>
<comment type="catalytic activity">
    <reaction evidence="7 8 12">
        <text>(S)-4-amino-5-oxopentanoate + tRNA(Glu) + NADP(+) = L-glutamyl-tRNA(Glu) + NADPH + H(+)</text>
        <dbReference type="Rhea" id="RHEA:12344"/>
        <dbReference type="Rhea" id="RHEA-COMP:9663"/>
        <dbReference type="Rhea" id="RHEA-COMP:9680"/>
        <dbReference type="ChEBI" id="CHEBI:15378"/>
        <dbReference type="ChEBI" id="CHEBI:57501"/>
        <dbReference type="ChEBI" id="CHEBI:57783"/>
        <dbReference type="ChEBI" id="CHEBI:58349"/>
        <dbReference type="ChEBI" id="CHEBI:78442"/>
        <dbReference type="ChEBI" id="CHEBI:78520"/>
        <dbReference type="EC" id="1.2.1.70"/>
    </reaction>
</comment>
<dbReference type="NCBIfam" id="TIGR01035">
    <property type="entry name" value="hemA"/>
    <property type="match status" value="1"/>
</dbReference>
<dbReference type="GO" id="GO:0019353">
    <property type="term" value="P:protoporphyrinogen IX biosynthetic process from glutamate"/>
    <property type="evidence" value="ECO:0007669"/>
    <property type="project" value="TreeGrafter"/>
</dbReference>
<dbReference type="HAMAP" id="MF_00087">
    <property type="entry name" value="Glu_tRNA_reductase"/>
    <property type="match status" value="1"/>
</dbReference>
<dbReference type="Gene3D" id="3.30.460.30">
    <property type="entry name" value="Glutamyl-tRNA reductase, N-terminal domain"/>
    <property type="match status" value="1"/>
</dbReference>
<evidence type="ECO:0000256" key="11">
    <source>
        <dbReference type="PIRSR" id="PIRSR000445-3"/>
    </source>
</evidence>
<feature type="binding site" evidence="8 10">
    <location>
        <position position="112"/>
    </location>
    <ligand>
        <name>substrate</name>
    </ligand>
</feature>
<evidence type="ECO:0000256" key="3">
    <source>
        <dbReference type="ARBA" id="ARBA00012970"/>
    </source>
</evidence>
<dbReference type="SUPFAM" id="SSF69075">
    <property type="entry name" value="Glutamyl tRNA-reductase dimerization domain"/>
    <property type="match status" value="1"/>
</dbReference>
<evidence type="ECO:0000256" key="7">
    <source>
        <dbReference type="ARBA" id="ARBA00047464"/>
    </source>
</evidence>
<dbReference type="PIRSF" id="PIRSF000445">
    <property type="entry name" value="4pyrrol_synth_GluRdtase"/>
    <property type="match status" value="1"/>
</dbReference>
<comment type="caution">
    <text evidence="8">Lacks conserved residue(s) required for the propagation of feature annotation.</text>
</comment>
<comment type="similarity">
    <text evidence="2 8 12">Belongs to the glutamyl-tRNA reductase family.</text>
</comment>
<dbReference type="InterPro" id="IPR000343">
    <property type="entry name" value="4pyrrol_synth_GluRdtase"/>
</dbReference>
<evidence type="ECO:0000256" key="5">
    <source>
        <dbReference type="ARBA" id="ARBA00023002"/>
    </source>
</evidence>
<dbReference type="InterPro" id="IPR006151">
    <property type="entry name" value="Shikm_DH/Glu-tRNA_Rdtase"/>
</dbReference>
<evidence type="ECO:0000256" key="9">
    <source>
        <dbReference type="PIRSR" id="PIRSR000445-1"/>
    </source>
</evidence>
<comment type="miscellaneous">
    <text evidence="8">During catalysis, the active site Cys acts as a nucleophile attacking the alpha-carbonyl group of tRNA-bound glutamate with the formation of a thioester intermediate between enzyme and glutamate, and the concomitant release of tRNA(Glu). The thioester intermediate is finally reduced by direct hydride transfer from NADPH, to form the product GSA.</text>
</comment>
<evidence type="ECO:0000259" key="13">
    <source>
        <dbReference type="Pfam" id="PF00745"/>
    </source>
</evidence>
<dbReference type="UniPathway" id="UPA00251">
    <property type="reaction ID" value="UER00316"/>
</dbReference>
<evidence type="ECO:0000313" key="16">
    <source>
        <dbReference type="EMBL" id="EMR04289.1"/>
    </source>
</evidence>